<proteinExistence type="predicted"/>
<dbReference type="RefSeq" id="WP_380027300.1">
    <property type="nucleotide sequence ID" value="NZ_JBHSHC010000119.1"/>
</dbReference>
<dbReference type="Pfam" id="PF00271">
    <property type="entry name" value="Helicase_C"/>
    <property type="match status" value="1"/>
</dbReference>
<evidence type="ECO:0000256" key="1">
    <source>
        <dbReference type="ARBA" id="ARBA00022741"/>
    </source>
</evidence>
<dbReference type="SMART" id="SM00490">
    <property type="entry name" value="HELICc"/>
    <property type="match status" value="1"/>
</dbReference>
<dbReference type="InterPro" id="IPR038718">
    <property type="entry name" value="SNF2-like_sf"/>
</dbReference>
<dbReference type="InterPro" id="IPR014001">
    <property type="entry name" value="Helicase_ATP-bd"/>
</dbReference>
<keyword evidence="8" id="KW-1185">Reference proteome</keyword>
<dbReference type="SUPFAM" id="SSF52540">
    <property type="entry name" value="P-loop containing nucleoside triphosphate hydrolases"/>
    <property type="match status" value="2"/>
</dbReference>
<dbReference type="GO" id="GO:0016787">
    <property type="term" value="F:hydrolase activity"/>
    <property type="evidence" value="ECO:0007669"/>
    <property type="project" value="UniProtKB-KW"/>
</dbReference>
<dbReference type="Pfam" id="PF00176">
    <property type="entry name" value="SNF2-rel_dom"/>
    <property type="match status" value="1"/>
</dbReference>
<organism evidence="7 8">
    <name type="scientific">Effusibacillus consociatus</name>
    <dbReference type="NCBI Taxonomy" id="1117041"/>
    <lineage>
        <taxon>Bacteria</taxon>
        <taxon>Bacillati</taxon>
        <taxon>Bacillota</taxon>
        <taxon>Bacilli</taxon>
        <taxon>Bacillales</taxon>
        <taxon>Alicyclobacillaceae</taxon>
        <taxon>Effusibacillus</taxon>
    </lineage>
</organism>
<dbReference type="Gene3D" id="3.40.50.300">
    <property type="entry name" value="P-loop containing nucleotide triphosphate hydrolases"/>
    <property type="match status" value="1"/>
</dbReference>
<keyword evidence="3 7" id="KW-0347">Helicase</keyword>
<evidence type="ECO:0000259" key="6">
    <source>
        <dbReference type="PROSITE" id="PS51194"/>
    </source>
</evidence>
<accession>A0ABV9Q5E0</accession>
<dbReference type="EC" id="3.6.4.-" evidence="7"/>
<dbReference type="CDD" id="cd18011">
    <property type="entry name" value="DEXDc_RapA"/>
    <property type="match status" value="1"/>
</dbReference>
<dbReference type="InterPro" id="IPR049730">
    <property type="entry name" value="SNF2/RAD54-like_C"/>
</dbReference>
<feature type="domain" description="Helicase C-terminal" evidence="6">
    <location>
        <begin position="379"/>
        <end position="528"/>
    </location>
</feature>
<dbReference type="PROSITE" id="PS51194">
    <property type="entry name" value="HELICASE_CTER"/>
    <property type="match status" value="1"/>
</dbReference>
<name>A0ABV9Q5E0_9BACL</name>
<reference evidence="8" key="1">
    <citation type="journal article" date="2019" name="Int. J. Syst. Evol. Microbiol.">
        <title>The Global Catalogue of Microorganisms (GCM) 10K type strain sequencing project: providing services to taxonomists for standard genome sequencing and annotation.</title>
        <authorList>
            <consortium name="The Broad Institute Genomics Platform"/>
            <consortium name="The Broad Institute Genome Sequencing Center for Infectious Disease"/>
            <person name="Wu L."/>
            <person name="Ma J."/>
        </authorList>
    </citation>
    <scope>NUCLEOTIDE SEQUENCE [LARGE SCALE GENOMIC DNA]</scope>
    <source>
        <strain evidence="8">WYCCWR 12678</strain>
    </source>
</reference>
<keyword evidence="2 7" id="KW-0378">Hydrolase</keyword>
<dbReference type="InterPro" id="IPR000330">
    <property type="entry name" value="SNF2_N"/>
</dbReference>
<gene>
    <name evidence="7" type="ORF">ACFO8Q_17495</name>
</gene>
<dbReference type="CDD" id="cd18793">
    <property type="entry name" value="SF2_C_SNF"/>
    <property type="match status" value="1"/>
</dbReference>
<dbReference type="InterPro" id="IPR057342">
    <property type="entry name" value="DEXDc_RapA"/>
</dbReference>
<comment type="caution">
    <text evidence="7">The sequence shown here is derived from an EMBL/GenBank/DDBJ whole genome shotgun (WGS) entry which is preliminary data.</text>
</comment>
<protein>
    <submittedName>
        <fullName evidence="7">DEAD/DEAH box helicase</fullName>
        <ecNumber evidence="7">3.6.4.-</ecNumber>
    </submittedName>
</protein>
<dbReference type="GO" id="GO:0004386">
    <property type="term" value="F:helicase activity"/>
    <property type="evidence" value="ECO:0007669"/>
    <property type="project" value="UniProtKB-KW"/>
</dbReference>
<feature type="domain" description="Helicase ATP-binding" evidence="5">
    <location>
        <begin position="81"/>
        <end position="235"/>
    </location>
</feature>
<dbReference type="EMBL" id="JBHSHC010000119">
    <property type="protein sequence ID" value="MFC4769128.1"/>
    <property type="molecule type" value="Genomic_DNA"/>
</dbReference>
<evidence type="ECO:0000256" key="4">
    <source>
        <dbReference type="ARBA" id="ARBA00022840"/>
    </source>
</evidence>
<evidence type="ECO:0000313" key="8">
    <source>
        <dbReference type="Proteomes" id="UP001596002"/>
    </source>
</evidence>
<dbReference type="Gene3D" id="3.40.50.10810">
    <property type="entry name" value="Tandem AAA-ATPase domain"/>
    <property type="match status" value="1"/>
</dbReference>
<evidence type="ECO:0000313" key="7">
    <source>
        <dbReference type="EMBL" id="MFC4769128.1"/>
    </source>
</evidence>
<dbReference type="Proteomes" id="UP001596002">
    <property type="component" value="Unassembled WGS sequence"/>
</dbReference>
<evidence type="ECO:0000256" key="3">
    <source>
        <dbReference type="ARBA" id="ARBA00022806"/>
    </source>
</evidence>
<evidence type="ECO:0000256" key="2">
    <source>
        <dbReference type="ARBA" id="ARBA00022801"/>
    </source>
</evidence>
<sequence>MKLDSLTNPPIHEAPECTIDDNLFQQFLERVENENWNHWTLFQLIREAEETKVAPTFDQLLCLEHIPAVVPYPHQVATAKRVLNELQGRAILADEVGLGKTIEAGLIMKEYIMRGLVKKTLILVPASLVLQWTRELNEKFNIKAAAQRKEWCWTTYDVVVASIDTTKRDPHRSIVLEQDWDLVIVDEAHKLKNRKTKNWELINQLRKKYLLLLTATPIQNDMKELYNLITLLKPGQLGSAQHFTSTFMEEKRKPKNPGELKDALSQVMIRNKRSEGGVFFTQRKVTSIPLELSPKERELYDAVSYFVREEYLKRRAERGNVLPLITLQREICSTPYAAMPTLERMHKDPKTSDSLKTRIEQLYKMCGEIPLEEYTKGKTVIDIVRSCNDKVIIFTEYRATQEYLIYMLEQAGIRAIPFRGGFKRSKKDWMQDLFEKRAQVMVATEAGGEGINLQFCNQVINFDLPWNPMRIEQRIGRVHRLGQERDVFIYNMATRGTIEEHIVDLLQEKIRMFEMVIGELDMIIGKLKMNKTLENDIMEWFVESSSKEDLASRFDQLGQKMIEALREEQDE</sequence>
<dbReference type="SMART" id="SM00487">
    <property type="entry name" value="DEXDc"/>
    <property type="match status" value="1"/>
</dbReference>
<keyword evidence="1" id="KW-0547">Nucleotide-binding</keyword>
<dbReference type="InterPro" id="IPR027417">
    <property type="entry name" value="P-loop_NTPase"/>
</dbReference>
<evidence type="ECO:0000259" key="5">
    <source>
        <dbReference type="PROSITE" id="PS51192"/>
    </source>
</evidence>
<dbReference type="PANTHER" id="PTHR10799">
    <property type="entry name" value="SNF2/RAD54 HELICASE FAMILY"/>
    <property type="match status" value="1"/>
</dbReference>
<dbReference type="PROSITE" id="PS51192">
    <property type="entry name" value="HELICASE_ATP_BIND_1"/>
    <property type="match status" value="1"/>
</dbReference>
<dbReference type="InterPro" id="IPR001650">
    <property type="entry name" value="Helicase_C-like"/>
</dbReference>
<keyword evidence="4" id="KW-0067">ATP-binding</keyword>